<dbReference type="CDD" id="cd06224">
    <property type="entry name" value="REM"/>
    <property type="match status" value="1"/>
</dbReference>
<evidence type="ECO:0000256" key="9">
    <source>
        <dbReference type="ARBA" id="ARBA00070837"/>
    </source>
</evidence>
<dbReference type="Proteomes" id="UP000750334">
    <property type="component" value="Unassembled WGS sequence"/>
</dbReference>
<keyword evidence="4" id="KW-0132">Cell division</keyword>
<evidence type="ECO:0000256" key="1">
    <source>
        <dbReference type="ARBA" id="ARBA00004378"/>
    </source>
</evidence>
<feature type="region of interest" description="Disordered" evidence="11">
    <location>
        <begin position="909"/>
        <end position="939"/>
    </location>
</feature>
<dbReference type="CDD" id="cd00155">
    <property type="entry name" value="RasGEF"/>
    <property type="match status" value="1"/>
</dbReference>
<keyword evidence="3" id="KW-0963">Cytoplasm</keyword>
<evidence type="ECO:0000256" key="5">
    <source>
        <dbReference type="ARBA" id="ARBA00022658"/>
    </source>
</evidence>
<keyword evidence="5 10" id="KW-0344">Guanine-nucleotide releasing factor</keyword>
<feature type="compositionally biased region" description="Polar residues" evidence="11">
    <location>
        <begin position="743"/>
        <end position="754"/>
    </location>
</feature>
<evidence type="ECO:0000256" key="7">
    <source>
        <dbReference type="ARBA" id="ARBA00023306"/>
    </source>
</evidence>
<feature type="domain" description="N-terminal Ras-GEF" evidence="13">
    <location>
        <begin position="39"/>
        <end position="169"/>
    </location>
</feature>
<dbReference type="GO" id="GO:0005933">
    <property type="term" value="C:cellular bud"/>
    <property type="evidence" value="ECO:0007669"/>
    <property type="project" value="UniProtKB-SubCell"/>
</dbReference>
<feature type="compositionally biased region" description="Low complexity" evidence="11">
    <location>
        <begin position="909"/>
        <end position="924"/>
    </location>
</feature>
<gene>
    <name evidence="14" type="primary">LTE1</name>
    <name evidence="14" type="ORF">C6P45_005103</name>
</gene>
<dbReference type="Gene3D" id="1.20.870.10">
    <property type="entry name" value="Son of sevenless (SoS) protein Chain: S domain 1"/>
    <property type="match status" value="1"/>
</dbReference>
<dbReference type="GO" id="GO:0005886">
    <property type="term" value="C:plasma membrane"/>
    <property type="evidence" value="ECO:0007669"/>
    <property type="project" value="TreeGrafter"/>
</dbReference>
<evidence type="ECO:0000256" key="8">
    <source>
        <dbReference type="ARBA" id="ARBA00061443"/>
    </source>
</evidence>
<dbReference type="GO" id="GO:0005737">
    <property type="term" value="C:cytoplasm"/>
    <property type="evidence" value="ECO:0007669"/>
    <property type="project" value="UniProtKB-SubCell"/>
</dbReference>
<dbReference type="InterPro" id="IPR008937">
    <property type="entry name" value="Ras-like_GEF"/>
</dbReference>
<evidence type="ECO:0000259" key="13">
    <source>
        <dbReference type="PROSITE" id="PS50212"/>
    </source>
</evidence>
<feature type="region of interest" description="Disordered" evidence="11">
    <location>
        <begin position="735"/>
        <end position="754"/>
    </location>
</feature>
<evidence type="ECO:0000259" key="12">
    <source>
        <dbReference type="PROSITE" id="PS50009"/>
    </source>
</evidence>
<dbReference type="PROSITE" id="PS50009">
    <property type="entry name" value="RASGEF_CAT"/>
    <property type="match status" value="1"/>
</dbReference>
<dbReference type="GO" id="GO:0005085">
    <property type="term" value="F:guanyl-nucleotide exchange factor activity"/>
    <property type="evidence" value="ECO:0007669"/>
    <property type="project" value="UniProtKB-KW"/>
</dbReference>
<dbReference type="InterPro" id="IPR036964">
    <property type="entry name" value="RASGEF_cat_dom_sf"/>
</dbReference>
<comment type="subcellular location">
    <subcellularLocation>
        <location evidence="1">Bud</location>
    </subcellularLocation>
    <subcellularLocation>
        <location evidence="2">Cytoplasm</location>
    </subcellularLocation>
</comment>
<accession>A0A9P6W9B8</accession>
<dbReference type="SUPFAM" id="SSF48366">
    <property type="entry name" value="Ras GEF"/>
    <property type="match status" value="1"/>
</dbReference>
<dbReference type="SMART" id="SM00229">
    <property type="entry name" value="RasGEFN"/>
    <property type="match status" value="1"/>
</dbReference>
<protein>
    <recommendedName>
        <fullName evidence="9">Guanine nucleotide exchange factor LTE1</fullName>
    </recommendedName>
</protein>
<dbReference type="GO" id="GO:0051301">
    <property type="term" value="P:cell division"/>
    <property type="evidence" value="ECO:0007669"/>
    <property type="project" value="UniProtKB-KW"/>
</dbReference>
<dbReference type="InterPro" id="IPR000651">
    <property type="entry name" value="Ras-like_Gua-exchang_fac_N"/>
</dbReference>
<organism evidence="14 15">
    <name type="scientific">Maudiozyma exigua</name>
    <name type="common">Yeast</name>
    <name type="synonym">Kazachstania exigua</name>
    <dbReference type="NCBI Taxonomy" id="34358"/>
    <lineage>
        <taxon>Eukaryota</taxon>
        <taxon>Fungi</taxon>
        <taxon>Dikarya</taxon>
        <taxon>Ascomycota</taxon>
        <taxon>Saccharomycotina</taxon>
        <taxon>Saccharomycetes</taxon>
        <taxon>Saccharomycetales</taxon>
        <taxon>Saccharomycetaceae</taxon>
        <taxon>Maudiozyma</taxon>
    </lineage>
</organism>
<dbReference type="Pfam" id="PF00617">
    <property type="entry name" value="RasGEF"/>
    <property type="match status" value="1"/>
</dbReference>
<dbReference type="EMBL" id="PUHR01000081">
    <property type="protein sequence ID" value="KAG0668052.1"/>
    <property type="molecule type" value="Genomic_DNA"/>
</dbReference>
<keyword evidence="15" id="KW-1185">Reference proteome</keyword>
<evidence type="ECO:0000256" key="4">
    <source>
        <dbReference type="ARBA" id="ARBA00022618"/>
    </source>
</evidence>
<reference evidence="14 15" key="1">
    <citation type="submission" date="2020-11" db="EMBL/GenBank/DDBJ databases">
        <title>Kefir isolates.</title>
        <authorList>
            <person name="Marcisauskas S."/>
            <person name="Kim Y."/>
            <person name="Blasche S."/>
        </authorList>
    </citation>
    <scope>NUCLEOTIDE SEQUENCE [LARGE SCALE GENOMIC DNA]</scope>
    <source>
        <strain evidence="14 15">OG2</strain>
    </source>
</reference>
<comment type="similarity">
    <text evidence="8">Belongs to the LTE1 family.</text>
</comment>
<dbReference type="Gene3D" id="1.10.840.10">
    <property type="entry name" value="Ras guanine-nucleotide exchange factors catalytic domain"/>
    <property type="match status" value="1"/>
</dbReference>
<feature type="compositionally biased region" description="Polar residues" evidence="11">
    <location>
        <begin position="608"/>
        <end position="641"/>
    </location>
</feature>
<evidence type="ECO:0000313" key="15">
    <source>
        <dbReference type="Proteomes" id="UP000750334"/>
    </source>
</evidence>
<name>A0A9P6W9B8_MAUEX</name>
<dbReference type="PANTHER" id="PTHR23113:SF363">
    <property type="entry name" value="PROTEIN SON OF SEVENLESS"/>
    <property type="match status" value="1"/>
</dbReference>
<sequence>MNIFSQPDYYPSPSSNVLTYSDRDRNTTRISKPNSGSNNRKRLLNSDIYALIVYLSSPIDTVDYTTFSDFFLIYRNFIEPLKLHELLISRFKWSYIESISQDNTQTKIGEISLVRTFVLIRHSLLNHFYQDFINDLPLRLRMIQFLNDDFSALPKIVQQSIINLKKIWLLKCKETWQNISFDEPMENNNWLLFQLKDISQLEKEQKRSSRLSLLAIKGSSSPEFRNESMLSLFNKKTTIIPNGTNNSKRTGSMLLYPNDNSNIQSSNLETIPRNKDRTEVNTKHMTLVQRMSKMIKDADYPKSPEINKIIPPTPAKKVEFILNSIYDPESNVTLPQRPTSKLVQRSSSISRNLSRKSSVFYKNALSLLAKWKHNHHSNLESSSYYEKPEMDTFVKYVISITSLDHESSTFDGNDTKDTFDSKRAKFDILSARTIDEVEYLIQLENKMIQEVKELHSNEEINNDKHTQIENNTYNRYSTDFNALDNLDLYQTVNTIAKSVISLSNTLQRSNDTNIYPNHNKNDQFPYLSPSFDRRKIKSTTAAIFDATIEHVASTENNNGPQRLIFHEMEATTTTIEQHQQPNGSPLKHLLPIGTESSDPVDYYRSESRISSVSYDSDLSATSPGLSNALSEKSEESISGTNLRELVPQNKGIPKKESVDDLREFTFEDEKENRKEMHSPKEPNQDEEEENEKEVEQSKDDLISILLSEDDDSVHTIEPSNEQDNVPVHDMEQNDEQDNIINPPASNSTINTDSTFNSPLAIRKKMAMRPASGRISIMKRRTVQTPIVDKLSLDRSPMHKSLSLLKDQDFLQKDNVLFENELKLAKLEEVTQRDSYTPSVSTSKLFNSVHNSPKKITIDDGGRIRLSIAPSMNSIQSGSSFSSSMSISTESPLHAKRTNNLRDQFKKGKLSLNSSNNESNAGGNKYFFSPENDSLNGASPEKDMEELKKKFLHLDIDTKSDSDGNHSIQDTDTTEAEATVIRNNMNQNLNSANLKDIADMPDDSIHDDPVNIAMLKLEGKYSKGEDHLKMQSSPDVSTVNKEANFLNLDQMTSIPRTPGEKRRSLLIERRRKTIMTIPFSPDTRTEVNKNPEELLDEGAMKKLQNLMKSYSIDDPNLEISNNQHHIPFILMYDSKSVAEQLTLIEKELLKEIDWKDLLDLNIEYDGPAVTSWLQLLIENESLSGIDLMVARFNLTVTWVVSEISLTQDTKMKRNTIQRFIHVAEHCAAFQNFNTLMAIVLALSSITVQKMIDAWRLIEPGDLLTWGELKNISNLEGNYNAIRQLMSEANPLVGCVPFVAIYLSDLAINSEKKTWIKENEIINYNKFDMNVQIVKHFIQLSQFSKFYGFKPDHELLSKCVYISALTDDEIKRLNNGLDL</sequence>
<dbReference type="InterPro" id="IPR023578">
    <property type="entry name" value="Ras_GEF_dom_sf"/>
</dbReference>
<keyword evidence="7" id="KW-0131">Cell cycle</keyword>
<dbReference type="Pfam" id="PF00618">
    <property type="entry name" value="RasGEF_N"/>
    <property type="match status" value="1"/>
</dbReference>
<evidence type="ECO:0000256" key="2">
    <source>
        <dbReference type="ARBA" id="ARBA00004496"/>
    </source>
</evidence>
<dbReference type="PANTHER" id="PTHR23113">
    <property type="entry name" value="GUANINE NUCLEOTIDE EXCHANGE FACTOR"/>
    <property type="match status" value="1"/>
</dbReference>
<evidence type="ECO:0000256" key="3">
    <source>
        <dbReference type="ARBA" id="ARBA00022490"/>
    </source>
</evidence>
<dbReference type="PROSITE" id="PS50212">
    <property type="entry name" value="RASGEF_NTER"/>
    <property type="match status" value="1"/>
</dbReference>
<evidence type="ECO:0000313" key="14">
    <source>
        <dbReference type="EMBL" id="KAG0668052.1"/>
    </source>
</evidence>
<dbReference type="GO" id="GO:0007265">
    <property type="term" value="P:Ras protein signal transduction"/>
    <property type="evidence" value="ECO:0007669"/>
    <property type="project" value="TreeGrafter"/>
</dbReference>
<evidence type="ECO:0000256" key="10">
    <source>
        <dbReference type="PROSITE-ProRule" id="PRU00168"/>
    </source>
</evidence>
<feature type="compositionally biased region" description="Basic and acidic residues" evidence="11">
    <location>
        <begin position="653"/>
        <end position="683"/>
    </location>
</feature>
<dbReference type="FunFam" id="1.10.840.10:FF:000019">
    <property type="entry name" value="Guanine nucleotide exchange factor LTE1"/>
    <property type="match status" value="1"/>
</dbReference>
<evidence type="ECO:0000256" key="11">
    <source>
        <dbReference type="SAM" id="MobiDB-lite"/>
    </source>
</evidence>
<dbReference type="OrthoDB" id="10254377at2759"/>
<dbReference type="SMART" id="SM00147">
    <property type="entry name" value="RasGEF"/>
    <property type="match status" value="1"/>
</dbReference>
<dbReference type="InterPro" id="IPR001895">
    <property type="entry name" value="RASGEF_cat_dom"/>
</dbReference>
<comment type="caution">
    <text evidence="14">The sequence shown here is derived from an EMBL/GenBank/DDBJ whole genome shotgun (WGS) entry which is preliminary data.</text>
</comment>
<keyword evidence="6" id="KW-0498">Mitosis</keyword>
<evidence type="ECO:0000256" key="6">
    <source>
        <dbReference type="ARBA" id="ARBA00022776"/>
    </source>
</evidence>
<proteinExistence type="inferred from homology"/>
<feature type="region of interest" description="Disordered" evidence="11">
    <location>
        <begin position="578"/>
        <end position="697"/>
    </location>
</feature>
<feature type="domain" description="Ras-GEF" evidence="12">
    <location>
        <begin position="1132"/>
        <end position="1373"/>
    </location>
</feature>